<dbReference type="OrthoDB" id="3518779at2"/>
<organism evidence="1 2">
    <name type="scientific">Meiothermus granaticius NBRC 107808</name>
    <dbReference type="NCBI Taxonomy" id="1227551"/>
    <lineage>
        <taxon>Bacteria</taxon>
        <taxon>Thermotogati</taxon>
        <taxon>Deinococcota</taxon>
        <taxon>Deinococci</taxon>
        <taxon>Thermales</taxon>
        <taxon>Thermaceae</taxon>
        <taxon>Meiothermus</taxon>
    </lineage>
</organism>
<dbReference type="EMBL" id="QWLB01000011">
    <property type="protein sequence ID" value="RIH92968.1"/>
    <property type="molecule type" value="Genomic_DNA"/>
</dbReference>
<evidence type="ECO:0000313" key="1">
    <source>
        <dbReference type="EMBL" id="RIH92968.1"/>
    </source>
</evidence>
<dbReference type="AlphaFoldDB" id="A0A399F9Q4"/>
<proteinExistence type="predicted"/>
<accession>A0A399F9Q4</accession>
<name>A0A399F9Q4_9DEIN</name>
<reference evidence="1 2" key="1">
    <citation type="submission" date="2018-08" db="EMBL/GenBank/DDBJ databases">
        <title>Meiothermus granaticius genome AF-68 sequencing project.</title>
        <authorList>
            <person name="Da Costa M.S."/>
            <person name="Albuquerque L."/>
            <person name="Raposo P."/>
            <person name="Froufe H.J.C."/>
            <person name="Barroso C.S."/>
            <person name="Egas C."/>
        </authorList>
    </citation>
    <scope>NUCLEOTIDE SEQUENCE [LARGE SCALE GENOMIC DNA]</scope>
    <source>
        <strain evidence="1 2">AF-68</strain>
    </source>
</reference>
<protein>
    <submittedName>
        <fullName evidence="1">Uncharacterized protein</fullName>
    </submittedName>
</protein>
<keyword evidence="2" id="KW-1185">Reference proteome</keyword>
<evidence type="ECO:0000313" key="2">
    <source>
        <dbReference type="Proteomes" id="UP000266178"/>
    </source>
</evidence>
<gene>
    <name evidence="1" type="ORF">Mgrana_01091</name>
</gene>
<comment type="caution">
    <text evidence="1">The sequence shown here is derived from an EMBL/GenBank/DDBJ whole genome shotgun (WGS) entry which is preliminary data.</text>
</comment>
<sequence length="225" mass="25955">MEIPDYWLPRPEFRLSPELEGELEAVLASVPEGDWLPEDLSVPKWVFLNWLAESKDLLLHGSVDSDITAFEPRLPNAADDDEFSQQTAVFASSDGIWPMFYAILDRTRGPMRMLNSALRFELPNGTLSDTHYFFSISDHALAKKPWREGVVYVLPREGFVQQPPYRVQAWTVHDPHWASLKPVKPRAKLRVRPEDFPFLAQVRAHDDETLVRRFTTDPRGFPWLG</sequence>
<dbReference type="RefSeq" id="WP_119356598.1">
    <property type="nucleotide sequence ID" value="NZ_BJXM01000003.1"/>
</dbReference>
<dbReference type="Proteomes" id="UP000266178">
    <property type="component" value="Unassembled WGS sequence"/>
</dbReference>